<dbReference type="NCBIfam" id="NF005927">
    <property type="entry name" value="PRK07942.1"/>
    <property type="match status" value="1"/>
</dbReference>
<dbReference type="InterPro" id="IPR036397">
    <property type="entry name" value="RNaseH_sf"/>
</dbReference>
<evidence type="ECO:0000313" key="6">
    <source>
        <dbReference type="EMBL" id="MFC0626126.1"/>
    </source>
</evidence>
<evidence type="ECO:0000256" key="2">
    <source>
        <dbReference type="ARBA" id="ARBA00022801"/>
    </source>
</evidence>
<dbReference type="RefSeq" id="WP_380049260.1">
    <property type="nucleotide sequence ID" value="NZ_JBHLTC010000022.1"/>
</dbReference>
<feature type="region of interest" description="Disordered" evidence="4">
    <location>
        <begin position="224"/>
        <end position="245"/>
    </location>
</feature>
<evidence type="ECO:0000256" key="3">
    <source>
        <dbReference type="ARBA" id="ARBA00022839"/>
    </source>
</evidence>
<dbReference type="Proteomes" id="UP001589890">
    <property type="component" value="Unassembled WGS sequence"/>
</dbReference>
<sequence length="245" mass="26385">MTWAAGPYVAFDVETTGVDVEADRIVTAALVFVEGKTPLVRTWLIDPGVEIPEGATAVHGVSTAQARAEGVAPATALAQMATALCADLRAGVPVVAMNASFDLTILDRELLRYGLGGLGERLGGYGAVRPVLDPFVLDREVDKYRRGKRTLTALCEFYGVDLGDDAHNAAADALAACRLMWKLATRYPREIGARPVDVLHDLQVKWHAARQADFADYLRRKGEDASDVDGSWPIRVPKNGQEAVA</sequence>
<evidence type="ECO:0000256" key="4">
    <source>
        <dbReference type="SAM" id="MobiDB-lite"/>
    </source>
</evidence>
<keyword evidence="2" id="KW-0378">Hydrolase</keyword>
<dbReference type="SMART" id="SM00479">
    <property type="entry name" value="EXOIII"/>
    <property type="match status" value="1"/>
</dbReference>
<dbReference type="Pfam" id="PF00929">
    <property type="entry name" value="RNase_T"/>
    <property type="match status" value="1"/>
</dbReference>
<feature type="domain" description="Exonuclease" evidence="5">
    <location>
        <begin position="7"/>
        <end position="189"/>
    </location>
</feature>
<protein>
    <submittedName>
        <fullName evidence="6">Exonuclease domain-containing protein</fullName>
    </submittedName>
</protein>
<keyword evidence="1" id="KW-0540">Nuclease</keyword>
<dbReference type="SUPFAM" id="SSF53098">
    <property type="entry name" value="Ribonuclease H-like"/>
    <property type="match status" value="1"/>
</dbReference>
<dbReference type="InterPro" id="IPR012337">
    <property type="entry name" value="RNaseH-like_sf"/>
</dbReference>
<accession>A0ABV6QNA5</accession>
<comment type="caution">
    <text evidence="6">The sequence shown here is derived from an EMBL/GenBank/DDBJ whole genome shotgun (WGS) entry which is preliminary data.</text>
</comment>
<gene>
    <name evidence="6" type="ORF">ACFFGN_18760</name>
</gene>
<dbReference type="InterPro" id="IPR013520">
    <property type="entry name" value="Ribonucl_H"/>
</dbReference>
<dbReference type="CDD" id="cd06127">
    <property type="entry name" value="DEDDh"/>
    <property type="match status" value="1"/>
</dbReference>
<keyword evidence="7" id="KW-1185">Reference proteome</keyword>
<dbReference type="GO" id="GO:0004527">
    <property type="term" value="F:exonuclease activity"/>
    <property type="evidence" value="ECO:0007669"/>
    <property type="project" value="UniProtKB-KW"/>
</dbReference>
<dbReference type="PANTHER" id="PTHR30231">
    <property type="entry name" value="DNA POLYMERASE III SUBUNIT EPSILON"/>
    <property type="match status" value="1"/>
</dbReference>
<organism evidence="6 7">
    <name type="scientific">Kribbella deserti</name>
    <dbReference type="NCBI Taxonomy" id="1926257"/>
    <lineage>
        <taxon>Bacteria</taxon>
        <taxon>Bacillati</taxon>
        <taxon>Actinomycetota</taxon>
        <taxon>Actinomycetes</taxon>
        <taxon>Propionibacteriales</taxon>
        <taxon>Kribbellaceae</taxon>
        <taxon>Kribbella</taxon>
    </lineage>
</organism>
<evidence type="ECO:0000256" key="1">
    <source>
        <dbReference type="ARBA" id="ARBA00022722"/>
    </source>
</evidence>
<reference evidence="6 7" key="1">
    <citation type="submission" date="2024-09" db="EMBL/GenBank/DDBJ databases">
        <authorList>
            <person name="Sun Q."/>
            <person name="Mori K."/>
        </authorList>
    </citation>
    <scope>NUCLEOTIDE SEQUENCE [LARGE SCALE GENOMIC DNA]</scope>
    <source>
        <strain evidence="6 7">CGMCC 1.15906</strain>
    </source>
</reference>
<evidence type="ECO:0000313" key="7">
    <source>
        <dbReference type="Proteomes" id="UP001589890"/>
    </source>
</evidence>
<keyword evidence="3 6" id="KW-0269">Exonuclease</keyword>
<proteinExistence type="predicted"/>
<dbReference type="PANTHER" id="PTHR30231:SF4">
    <property type="entry name" value="PROTEIN NEN2"/>
    <property type="match status" value="1"/>
</dbReference>
<dbReference type="Gene3D" id="3.30.420.10">
    <property type="entry name" value="Ribonuclease H-like superfamily/Ribonuclease H"/>
    <property type="match status" value="1"/>
</dbReference>
<evidence type="ECO:0000259" key="5">
    <source>
        <dbReference type="SMART" id="SM00479"/>
    </source>
</evidence>
<name>A0ABV6QNA5_9ACTN</name>
<dbReference type="EMBL" id="JBHLTC010000022">
    <property type="protein sequence ID" value="MFC0626126.1"/>
    <property type="molecule type" value="Genomic_DNA"/>
</dbReference>